<gene>
    <name evidence="1" type="ORF">H9867_00755</name>
</gene>
<proteinExistence type="predicted"/>
<reference evidence="1" key="2">
    <citation type="submission" date="2021-04" db="EMBL/GenBank/DDBJ databases">
        <authorList>
            <person name="Gilroy R."/>
        </authorList>
    </citation>
    <scope>NUCLEOTIDE SEQUENCE</scope>
    <source>
        <strain evidence="1">4376</strain>
    </source>
</reference>
<dbReference type="AlphaFoldDB" id="A0A9D1UP45"/>
<organism evidence="1 2">
    <name type="scientific">Candidatus Corynebacterium gallistercoris</name>
    <dbReference type="NCBI Taxonomy" id="2838530"/>
    <lineage>
        <taxon>Bacteria</taxon>
        <taxon>Bacillati</taxon>
        <taxon>Actinomycetota</taxon>
        <taxon>Actinomycetes</taxon>
        <taxon>Mycobacteriales</taxon>
        <taxon>Corynebacteriaceae</taxon>
        <taxon>Corynebacterium</taxon>
    </lineage>
</organism>
<accession>A0A9D1UP45</accession>
<dbReference type="Proteomes" id="UP000824189">
    <property type="component" value="Unassembled WGS sequence"/>
</dbReference>
<reference evidence="1" key="1">
    <citation type="journal article" date="2021" name="PeerJ">
        <title>Extensive microbial diversity within the chicken gut microbiome revealed by metagenomics and culture.</title>
        <authorList>
            <person name="Gilroy R."/>
            <person name="Ravi A."/>
            <person name="Getino M."/>
            <person name="Pursley I."/>
            <person name="Horton D.L."/>
            <person name="Alikhan N.F."/>
            <person name="Baker D."/>
            <person name="Gharbi K."/>
            <person name="Hall N."/>
            <person name="Watson M."/>
            <person name="Adriaenssens E.M."/>
            <person name="Foster-Nyarko E."/>
            <person name="Jarju S."/>
            <person name="Secka A."/>
            <person name="Antonio M."/>
            <person name="Oren A."/>
            <person name="Chaudhuri R.R."/>
            <person name="La Ragione R."/>
            <person name="Hildebrand F."/>
            <person name="Pallen M.J."/>
        </authorList>
    </citation>
    <scope>NUCLEOTIDE SEQUENCE</scope>
    <source>
        <strain evidence="1">4376</strain>
    </source>
</reference>
<comment type="caution">
    <text evidence="1">The sequence shown here is derived from an EMBL/GenBank/DDBJ whole genome shotgun (WGS) entry which is preliminary data.</text>
</comment>
<name>A0A9D1UP45_9CORY</name>
<evidence type="ECO:0000313" key="2">
    <source>
        <dbReference type="Proteomes" id="UP000824189"/>
    </source>
</evidence>
<protein>
    <submittedName>
        <fullName evidence="1">Uncharacterized protein</fullName>
    </submittedName>
</protein>
<evidence type="ECO:0000313" key="1">
    <source>
        <dbReference type="EMBL" id="HIW95009.1"/>
    </source>
</evidence>
<dbReference type="EMBL" id="DXFZ01000009">
    <property type="protein sequence ID" value="HIW95009.1"/>
    <property type="molecule type" value="Genomic_DNA"/>
</dbReference>
<sequence>MLVAVEWQGAVATKKKWVRALLTHFNEKCVKVSRNNAGQNAHALVPAVAEQTWRVPSFALIYYG</sequence>